<protein>
    <submittedName>
        <fullName evidence="1">Uncharacterized protein</fullName>
    </submittedName>
</protein>
<evidence type="ECO:0000313" key="2">
    <source>
        <dbReference type="EMBL" id="SUN08636.1"/>
    </source>
</evidence>
<dbReference type="AlphaFoldDB" id="A0A1Q8ED92"/>
<dbReference type="EMBL" id="UHEN01000001">
    <property type="protein sequence ID" value="SUN08636.1"/>
    <property type="molecule type" value="Genomic_DNA"/>
</dbReference>
<dbReference type="RefSeq" id="WP_075099198.1">
    <property type="nucleotide sequence ID" value="NZ_MSJL01000020.1"/>
</dbReference>
<gene>
    <name evidence="1" type="ORF">BU200_05365</name>
    <name evidence="2" type="ORF">NCTC12957_02236</name>
</gene>
<accession>A0A1Q8ED92</accession>
<dbReference type="Proteomes" id="UP000186437">
    <property type="component" value="Unassembled WGS sequence"/>
</dbReference>
<reference evidence="2 4" key="3">
    <citation type="submission" date="2018-06" db="EMBL/GenBank/DDBJ databases">
        <authorList>
            <consortium name="Pathogen Informatics"/>
            <person name="Doyle S."/>
        </authorList>
    </citation>
    <scope>NUCLEOTIDE SEQUENCE [LARGE SCALE GENOMIC DNA]</scope>
    <source>
        <strain evidence="2 4">NCTC12957</strain>
    </source>
</reference>
<organism evidence="1 3">
    <name type="scientific">Streptococcus acidominimus</name>
    <dbReference type="NCBI Taxonomy" id="1326"/>
    <lineage>
        <taxon>Bacteria</taxon>
        <taxon>Bacillati</taxon>
        <taxon>Bacillota</taxon>
        <taxon>Bacilli</taxon>
        <taxon>Lactobacillales</taxon>
        <taxon>Streptococcaceae</taxon>
        <taxon>Streptococcus</taxon>
    </lineage>
</organism>
<name>A0A1Q8ED92_STRAI</name>
<dbReference type="EMBL" id="MSJL01000020">
    <property type="protein sequence ID" value="OLF49776.1"/>
    <property type="molecule type" value="Genomic_DNA"/>
</dbReference>
<sequence>MKFKNIVVLLSSIVSLIGFISPLTEVKANSVDVSMQETNSNQFEVIEVSKEEVITNYADLNNISFEEASNILFPAESMMRSSKFRSAANSDDTSYVMFRAAAQYTTRTQNLPNGAG</sequence>
<reference evidence="3" key="2">
    <citation type="submission" date="2016-12" db="EMBL/GenBank/DDBJ databases">
        <authorList>
            <person name="Gulvik C.A."/>
        </authorList>
    </citation>
    <scope>NUCLEOTIDE SEQUENCE [LARGE SCALE GENOMIC DNA]</scope>
    <source>
        <strain evidence="3">ATCC 51725</strain>
    </source>
</reference>
<evidence type="ECO:0000313" key="3">
    <source>
        <dbReference type="Proteomes" id="UP000186437"/>
    </source>
</evidence>
<reference evidence="1" key="1">
    <citation type="submission" date="2016-12" db="EMBL/GenBank/DDBJ databases">
        <authorList>
            <person name="Song W.-J."/>
            <person name="Kurnit D.M."/>
        </authorList>
    </citation>
    <scope>NUCLEOTIDE SEQUENCE [LARGE SCALE GENOMIC DNA]</scope>
    <source>
        <strain evidence="1">ATCC 51725</strain>
    </source>
</reference>
<keyword evidence="3" id="KW-1185">Reference proteome</keyword>
<proteinExistence type="predicted"/>
<evidence type="ECO:0000313" key="4">
    <source>
        <dbReference type="Proteomes" id="UP000255213"/>
    </source>
</evidence>
<dbReference type="Proteomes" id="UP000255213">
    <property type="component" value="Unassembled WGS sequence"/>
</dbReference>
<evidence type="ECO:0000313" key="1">
    <source>
        <dbReference type="EMBL" id="OLF49776.1"/>
    </source>
</evidence>